<reference evidence="2 3" key="1">
    <citation type="submission" date="2018-07" db="EMBL/GenBank/DDBJ databases">
        <title>Desertimonas flava gen. nov. sp. nov.</title>
        <authorList>
            <person name="Liu S."/>
        </authorList>
    </citation>
    <scope>NUCLEOTIDE SEQUENCE [LARGE SCALE GENOMIC DNA]</scope>
    <source>
        <strain evidence="2 3">16Sb5-5</strain>
    </source>
</reference>
<feature type="transmembrane region" description="Helical" evidence="1">
    <location>
        <begin position="152"/>
        <end position="172"/>
    </location>
</feature>
<keyword evidence="1" id="KW-0472">Membrane</keyword>
<dbReference type="EMBL" id="QOUI01000004">
    <property type="protein sequence ID" value="RCK70001.1"/>
    <property type="molecule type" value="Genomic_DNA"/>
</dbReference>
<dbReference type="Proteomes" id="UP000252770">
    <property type="component" value="Unassembled WGS sequence"/>
</dbReference>
<evidence type="ECO:0000313" key="2">
    <source>
        <dbReference type="EMBL" id="RCK70001.1"/>
    </source>
</evidence>
<feature type="transmembrane region" description="Helical" evidence="1">
    <location>
        <begin position="128"/>
        <end position="146"/>
    </location>
</feature>
<evidence type="ECO:0000313" key="3">
    <source>
        <dbReference type="Proteomes" id="UP000252770"/>
    </source>
</evidence>
<dbReference type="AlphaFoldDB" id="A0A367YYG8"/>
<keyword evidence="1" id="KW-0812">Transmembrane</keyword>
<protein>
    <submittedName>
        <fullName evidence="2">Uncharacterized protein</fullName>
    </submittedName>
</protein>
<dbReference type="RefSeq" id="WP_114126187.1">
    <property type="nucleotide sequence ID" value="NZ_QOUI01000004.1"/>
</dbReference>
<feature type="transmembrane region" description="Helical" evidence="1">
    <location>
        <begin position="102"/>
        <end position="121"/>
    </location>
</feature>
<accession>A0A367YYG8</accession>
<gene>
    <name evidence="2" type="ORF">DT076_08305</name>
</gene>
<keyword evidence="3" id="KW-1185">Reference proteome</keyword>
<comment type="caution">
    <text evidence="2">The sequence shown here is derived from an EMBL/GenBank/DDBJ whole genome shotgun (WGS) entry which is preliminary data.</text>
</comment>
<keyword evidence="1" id="KW-1133">Transmembrane helix</keyword>
<feature type="transmembrane region" description="Helical" evidence="1">
    <location>
        <begin position="75"/>
        <end position="96"/>
    </location>
</feature>
<feature type="transmembrane region" description="Helical" evidence="1">
    <location>
        <begin position="12"/>
        <end position="30"/>
    </location>
</feature>
<feature type="transmembrane region" description="Helical" evidence="1">
    <location>
        <begin position="36"/>
        <end position="55"/>
    </location>
</feature>
<sequence>MAPGGIGTRVGSAIGAVGGLSFVLVNAGALPVPVDTAARVLGVVGFLAVLAAVVLGTPARPGPDGPPGRGQQVRWLVTTLAMVVAFVAGAAVLRAVGYPDLQVLWVVLVVGVHFWPLAAVLRVPLFRRLGLALVGVALAGGIARFAGWTPAAGSAATVAGLVLLGFALAPWLPPGRTRARG</sequence>
<organism evidence="2 3">
    <name type="scientific">Desertihabitans brevis</name>
    <dbReference type="NCBI Taxonomy" id="2268447"/>
    <lineage>
        <taxon>Bacteria</taxon>
        <taxon>Bacillati</taxon>
        <taxon>Actinomycetota</taxon>
        <taxon>Actinomycetes</taxon>
        <taxon>Propionibacteriales</taxon>
        <taxon>Propionibacteriaceae</taxon>
        <taxon>Desertihabitans</taxon>
    </lineage>
</organism>
<name>A0A367YYG8_9ACTN</name>
<proteinExistence type="predicted"/>
<evidence type="ECO:0000256" key="1">
    <source>
        <dbReference type="SAM" id="Phobius"/>
    </source>
</evidence>